<reference evidence="3 4" key="1">
    <citation type="submission" date="2019-02" db="EMBL/GenBank/DDBJ databases">
        <title>Draft genome sequences of novel Actinobacteria.</title>
        <authorList>
            <person name="Sahin N."/>
            <person name="Ay H."/>
            <person name="Saygin H."/>
        </authorList>
    </citation>
    <scope>NUCLEOTIDE SEQUENCE [LARGE SCALE GENOMIC DNA]</scope>
    <source>
        <strain evidence="3 4">KC603</strain>
    </source>
</reference>
<keyword evidence="1 3" id="KW-0378">Hydrolase</keyword>
<evidence type="ECO:0000259" key="2">
    <source>
        <dbReference type="Pfam" id="PF07859"/>
    </source>
</evidence>
<dbReference type="Gene3D" id="3.40.50.1820">
    <property type="entry name" value="alpha/beta hydrolase"/>
    <property type="match status" value="1"/>
</dbReference>
<feature type="domain" description="Alpha/beta hydrolase fold-3" evidence="2">
    <location>
        <begin position="45"/>
        <end position="230"/>
    </location>
</feature>
<dbReference type="InterPro" id="IPR029058">
    <property type="entry name" value="AB_hydrolase_fold"/>
</dbReference>
<sequence length="267" mass="28378">MSGHLAGHPAAAPRAIPYASAGGRTLHLHVSAPSAPNGSRVPTAVFYHGGGWVRGGTQFRPQAARLNAVGMLAVLVEYRTEGPVAATTDALAAMNAVFERSGELGCDAGRIVAIGGSAGGHLALATAVLDLPDTNPAHRPAALVLLNPVTDTTGDFPIGFGRRHFADDDHARRYSPMHHVSEKTPPALVMHGTADTAVHYHNSAEFVEKVNHRGGHAEIVLYADQRHGFFNPRGDVTAQPADGHADYFDLTTREMVRFIRRTVIDKA</sequence>
<proteinExistence type="predicted"/>
<dbReference type="GO" id="GO:0016787">
    <property type="term" value="F:hydrolase activity"/>
    <property type="evidence" value="ECO:0007669"/>
    <property type="project" value="UniProtKB-KW"/>
</dbReference>
<dbReference type="EMBL" id="SMKL01000003">
    <property type="protein sequence ID" value="TDC54599.1"/>
    <property type="molecule type" value="Genomic_DNA"/>
</dbReference>
<organism evidence="3 4">
    <name type="scientific">Jiangella ureilytica</name>
    <dbReference type="NCBI Taxonomy" id="2530374"/>
    <lineage>
        <taxon>Bacteria</taxon>
        <taxon>Bacillati</taxon>
        <taxon>Actinomycetota</taxon>
        <taxon>Actinomycetes</taxon>
        <taxon>Jiangellales</taxon>
        <taxon>Jiangellaceae</taxon>
        <taxon>Jiangella</taxon>
    </lineage>
</organism>
<comment type="caution">
    <text evidence="3">The sequence shown here is derived from an EMBL/GenBank/DDBJ whole genome shotgun (WGS) entry which is preliminary data.</text>
</comment>
<dbReference type="PANTHER" id="PTHR48081">
    <property type="entry name" value="AB HYDROLASE SUPERFAMILY PROTEIN C4A8.06C"/>
    <property type="match status" value="1"/>
</dbReference>
<dbReference type="OrthoDB" id="3181909at2"/>
<protein>
    <submittedName>
        <fullName evidence="3">Alpha/beta hydrolase</fullName>
    </submittedName>
</protein>
<name>A0A4R4RYW8_9ACTN</name>
<evidence type="ECO:0000313" key="4">
    <source>
        <dbReference type="Proteomes" id="UP000295621"/>
    </source>
</evidence>
<dbReference type="SUPFAM" id="SSF53474">
    <property type="entry name" value="alpha/beta-Hydrolases"/>
    <property type="match status" value="1"/>
</dbReference>
<gene>
    <name evidence="3" type="ORF">E1212_02310</name>
</gene>
<keyword evidence="4" id="KW-1185">Reference proteome</keyword>
<evidence type="ECO:0000313" key="3">
    <source>
        <dbReference type="EMBL" id="TDC54599.1"/>
    </source>
</evidence>
<dbReference type="Pfam" id="PF07859">
    <property type="entry name" value="Abhydrolase_3"/>
    <property type="match status" value="1"/>
</dbReference>
<dbReference type="Proteomes" id="UP000295621">
    <property type="component" value="Unassembled WGS sequence"/>
</dbReference>
<dbReference type="InterPro" id="IPR050300">
    <property type="entry name" value="GDXG_lipolytic_enzyme"/>
</dbReference>
<dbReference type="RefSeq" id="WP_131978501.1">
    <property type="nucleotide sequence ID" value="NZ_SMKL01000003.1"/>
</dbReference>
<dbReference type="AlphaFoldDB" id="A0A4R4RYW8"/>
<accession>A0A4R4RYW8</accession>
<evidence type="ECO:0000256" key="1">
    <source>
        <dbReference type="ARBA" id="ARBA00022801"/>
    </source>
</evidence>
<dbReference type="InterPro" id="IPR013094">
    <property type="entry name" value="AB_hydrolase_3"/>
</dbReference>